<dbReference type="RefSeq" id="WP_329775451.1">
    <property type="nucleotide sequence ID" value="NZ_JAYDYW010000007.1"/>
</dbReference>
<keyword evidence="4" id="KW-1185">Reference proteome</keyword>
<dbReference type="Proteomes" id="UP001310248">
    <property type="component" value="Unassembled WGS sequence"/>
</dbReference>
<protein>
    <submittedName>
        <fullName evidence="3">Transporter substrate-binding domain-containing protein</fullName>
    </submittedName>
</protein>
<dbReference type="PANTHER" id="PTHR35936:SF25">
    <property type="entry name" value="ABC TRANSPORTER SUBSTRATE-BINDING PROTEIN"/>
    <property type="match status" value="1"/>
</dbReference>
<feature type="signal peptide" evidence="2">
    <location>
        <begin position="1"/>
        <end position="26"/>
    </location>
</feature>
<dbReference type="EMBL" id="JAYDYW010000007">
    <property type="protein sequence ID" value="MEE1674302.1"/>
    <property type="molecule type" value="Genomic_DNA"/>
</dbReference>
<evidence type="ECO:0000313" key="4">
    <source>
        <dbReference type="Proteomes" id="UP001310248"/>
    </source>
</evidence>
<accession>A0ABU7G4H3</accession>
<comment type="caution">
    <text evidence="3">The sequence shown here is derived from an EMBL/GenBank/DDBJ whole genome shotgun (WGS) entry which is preliminary data.</text>
</comment>
<evidence type="ECO:0000313" key="3">
    <source>
        <dbReference type="EMBL" id="MEE1674302.1"/>
    </source>
</evidence>
<reference evidence="3 4" key="2">
    <citation type="submission" date="2023-12" db="EMBL/GenBank/DDBJ databases">
        <authorList>
            <consortium name="Cladostephus spongiosus"/>
            <person name="Lorente B."/>
            <person name="Cabral C."/>
            <person name="Frias J."/>
            <person name="Faria J."/>
            <person name="Toubarro D."/>
        </authorList>
    </citation>
    <scope>NUCLEOTIDE SEQUENCE [LARGE SCALE GENOMIC DNA]</scope>
    <source>
        <strain evidence="3 4">ZMCS4</strain>
    </source>
</reference>
<gene>
    <name evidence="3" type="ORF">SNR37_003739</name>
</gene>
<organism evidence="3 4">
    <name type="scientific">Agarivorans aestuarii</name>
    <dbReference type="NCBI Taxonomy" id="1563703"/>
    <lineage>
        <taxon>Bacteria</taxon>
        <taxon>Pseudomonadati</taxon>
        <taxon>Pseudomonadota</taxon>
        <taxon>Gammaproteobacteria</taxon>
        <taxon>Alteromonadales</taxon>
        <taxon>Alteromonadaceae</taxon>
        <taxon>Agarivorans</taxon>
    </lineage>
</organism>
<evidence type="ECO:0000256" key="2">
    <source>
        <dbReference type="SAM" id="SignalP"/>
    </source>
</evidence>
<dbReference type="PANTHER" id="PTHR35936">
    <property type="entry name" value="MEMBRANE-BOUND LYTIC MUREIN TRANSGLYCOSYLASE F"/>
    <property type="match status" value="1"/>
</dbReference>
<sequence length="241" mass="27470">MNKHTKPNWIIAFIAFYFSYMGFSQAQTITLATSKSIPPYIIKEQQSGIQLDIIKQAFSNAGYQVKQVIFTSNLRAERMLQQNAVDAIVNAPNNGSHAYLSEPVIFYQNVAISLSARQLSIQSIDDLTKFRLMAFQNAKKYLGEQFSTATEQAKFYTEVANQSAQLERLYRGQVDVIVLDKRIFHYLNQKLIDKQRPTAPVTTHSIFPESPRLLGFHDPQLRDQFNAGLKQVSDKNAKRSE</sequence>
<evidence type="ECO:0000256" key="1">
    <source>
        <dbReference type="ARBA" id="ARBA00010333"/>
    </source>
</evidence>
<reference evidence="4" key="1">
    <citation type="submission" date="2023-07" db="EMBL/GenBank/DDBJ databases">
        <title>Draft genome sequence of Agarivorans aestuarii strain ZMCS4, a CAZymes producing bacteria isolated from the marine brown algae Clodostephus spongiosus.</title>
        <authorList>
            <person name="Lorente B."/>
            <person name="Cabral C."/>
            <person name="Frias J."/>
            <person name="Faria J."/>
            <person name="Toubarro D."/>
        </authorList>
    </citation>
    <scope>NUCLEOTIDE SEQUENCE [LARGE SCALE GENOMIC DNA]</scope>
    <source>
        <strain evidence="4">ZMCS4</strain>
    </source>
</reference>
<dbReference type="Gene3D" id="3.40.190.10">
    <property type="entry name" value="Periplasmic binding protein-like II"/>
    <property type="match status" value="2"/>
</dbReference>
<dbReference type="SUPFAM" id="SSF53850">
    <property type="entry name" value="Periplasmic binding protein-like II"/>
    <property type="match status" value="1"/>
</dbReference>
<comment type="similarity">
    <text evidence="1">Belongs to the bacterial solute-binding protein 3 family.</text>
</comment>
<keyword evidence="2" id="KW-0732">Signal</keyword>
<feature type="chain" id="PRO_5047141762" evidence="2">
    <location>
        <begin position="27"/>
        <end position="241"/>
    </location>
</feature>
<name>A0ABU7G4H3_9ALTE</name>
<proteinExistence type="inferred from homology"/>